<dbReference type="RefSeq" id="WP_006504030.1">
    <property type="nucleotide sequence ID" value="NZ_BAGZ01000022.1"/>
</dbReference>
<dbReference type="Proteomes" id="UP000008495">
    <property type="component" value="Unassembled WGS sequence"/>
</dbReference>
<dbReference type="OrthoDB" id="5241540at2"/>
<keyword evidence="3" id="KW-0408">Iron</keyword>
<keyword evidence="4" id="KW-0812">Transmembrane</keyword>
<dbReference type="GO" id="GO:0016491">
    <property type="term" value="F:oxidoreductase activity"/>
    <property type="evidence" value="ECO:0007669"/>
    <property type="project" value="UniProtKB-KW"/>
</dbReference>
<dbReference type="eggNOG" id="COG1612">
    <property type="taxonomic scope" value="Bacteria"/>
</dbReference>
<dbReference type="AlphaFoldDB" id="K6WBR4"/>
<name>K6WBR4_9MICO</name>
<dbReference type="GO" id="GO:0046872">
    <property type="term" value="F:metal ion binding"/>
    <property type="evidence" value="ECO:0007669"/>
    <property type="project" value="UniProtKB-KW"/>
</dbReference>
<keyword evidence="4" id="KW-1133">Transmembrane helix</keyword>
<dbReference type="PANTHER" id="PTHR35457:SF1">
    <property type="entry name" value="HEME A SYNTHASE"/>
    <property type="match status" value="1"/>
</dbReference>
<proteinExistence type="predicted"/>
<comment type="caution">
    <text evidence="5">The sequence shown here is derived from an EMBL/GenBank/DDBJ whole genome shotgun (WGS) entry which is preliminary data.</text>
</comment>
<keyword evidence="1" id="KW-0479">Metal-binding</keyword>
<dbReference type="InterPro" id="IPR050450">
    <property type="entry name" value="COX15/CtaA_HemeA_synthase"/>
</dbReference>
<accession>K6WBR4</accession>
<feature type="transmembrane region" description="Helical" evidence="4">
    <location>
        <begin position="264"/>
        <end position="284"/>
    </location>
</feature>
<sequence length="313" mass="32851">MTTEPRLPVSHTQRTVFRLATLATLMAVVMGSVVCATESGAACPTWPGCHPGQIAPRPDDLNPLIEFTHRVVAIAAGPLILAAAGLSLQHHRRESLVRVLPWVALVGAIAAALFGRRVVLHGLPPALGVLDLGLSLTALIAITTATVAVNRSPYLTVRHRTARWGWAGLAVLVVMHTSGIPVAGSGSFTRCMGWPIWRLIDTDAFPAVQVARIVLAVLATVLIVAAVVAAWDRADLRPWAAALVLAWVVELVTGLVMGGQRLSAGGAALYSTAAVTIVWTLTVITAKATVAPVRASDGGSVPDRQGRPRVMYG</sequence>
<evidence type="ECO:0000256" key="3">
    <source>
        <dbReference type="ARBA" id="ARBA00023004"/>
    </source>
</evidence>
<dbReference type="STRING" id="100225.SAMN05421595_2580"/>
<organism evidence="5 6">
    <name type="scientific">Austwickia chelonae NBRC 105200</name>
    <dbReference type="NCBI Taxonomy" id="1184607"/>
    <lineage>
        <taxon>Bacteria</taxon>
        <taxon>Bacillati</taxon>
        <taxon>Actinomycetota</taxon>
        <taxon>Actinomycetes</taxon>
        <taxon>Micrococcales</taxon>
        <taxon>Dermatophilaceae</taxon>
        <taxon>Austwickia</taxon>
    </lineage>
</organism>
<feature type="transmembrane region" description="Helical" evidence="4">
    <location>
        <begin position="126"/>
        <end position="149"/>
    </location>
</feature>
<feature type="transmembrane region" description="Helical" evidence="4">
    <location>
        <begin position="95"/>
        <end position="114"/>
    </location>
</feature>
<evidence type="ECO:0000313" key="6">
    <source>
        <dbReference type="Proteomes" id="UP000008495"/>
    </source>
</evidence>
<dbReference type="EMBL" id="BAGZ01000022">
    <property type="protein sequence ID" value="GAB79272.1"/>
    <property type="molecule type" value="Genomic_DNA"/>
</dbReference>
<evidence type="ECO:0000313" key="5">
    <source>
        <dbReference type="EMBL" id="GAB79272.1"/>
    </source>
</evidence>
<feature type="transmembrane region" description="Helical" evidence="4">
    <location>
        <begin position="161"/>
        <end position="184"/>
    </location>
</feature>
<keyword evidence="6" id="KW-1185">Reference proteome</keyword>
<evidence type="ECO:0008006" key="7">
    <source>
        <dbReference type="Google" id="ProtNLM"/>
    </source>
</evidence>
<gene>
    <name evidence="5" type="ORF">AUCHE_22_00420</name>
</gene>
<keyword evidence="4" id="KW-0472">Membrane</keyword>
<dbReference type="PANTHER" id="PTHR35457">
    <property type="entry name" value="HEME A SYNTHASE"/>
    <property type="match status" value="1"/>
</dbReference>
<feature type="transmembrane region" description="Helical" evidence="4">
    <location>
        <begin position="238"/>
        <end position="258"/>
    </location>
</feature>
<reference evidence="5 6" key="1">
    <citation type="submission" date="2012-08" db="EMBL/GenBank/DDBJ databases">
        <title>Whole genome shotgun sequence of Austwickia chelonae NBRC 105200.</title>
        <authorList>
            <person name="Yoshida I."/>
            <person name="Hosoyama A."/>
            <person name="Tsuchikane K."/>
            <person name="Katsumata H."/>
            <person name="Ando Y."/>
            <person name="Ohji S."/>
            <person name="Hamada M."/>
            <person name="Tamura T."/>
            <person name="Yamazoe A."/>
            <person name="Yamazaki S."/>
            <person name="Fujita N."/>
        </authorList>
    </citation>
    <scope>NUCLEOTIDE SEQUENCE [LARGE SCALE GENOMIC DNA]</scope>
    <source>
        <strain evidence="5 6">NBRC 105200</strain>
    </source>
</reference>
<protein>
    <recommendedName>
        <fullName evidence="7">Cytochrome oxidase assembly protein</fullName>
    </recommendedName>
</protein>
<feature type="transmembrane region" description="Helical" evidence="4">
    <location>
        <begin position="67"/>
        <end position="88"/>
    </location>
</feature>
<keyword evidence="2" id="KW-0560">Oxidoreductase</keyword>
<feature type="transmembrane region" description="Helical" evidence="4">
    <location>
        <begin position="16"/>
        <end position="34"/>
    </location>
</feature>
<evidence type="ECO:0000256" key="1">
    <source>
        <dbReference type="ARBA" id="ARBA00022723"/>
    </source>
</evidence>
<feature type="transmembrane region" description="Helical" evidence="4">
    <location>
        <begin position="204"/>
        <end position="231"/>
    </location>
</feature>
<evidence type="ECO:0000256" key="4">
    <source>
        <dbReference type="SAM" id="Phobius"/>
    </source>
</evidence>
<evidence type="ECO:0000256" key="2">
    <source>
        <dbReference type="ARBA" id="ARBA00023002"/>
    </source>
</evidence>